<evidence type="ECO:0000256" key="13">
    <source>
        <dbReference type="ARBA" id="ARBA00023237"/>
    </source>
</evidence>
<dbReference type="Gene3D" id="3.10.560.10">
    <property type="entry name" value="Outer membrane lipoprotein wza domain like"/>
    <property type="match status" value="2"/>
</dbReference>
<evidence type="ECO:0000256" key="12">
    <source>
        <dbReference type="ARBA" id="ARBA00023139"/>
    </source>
</evidence>
<dbReference type="InterPro" id="IPR003715">
    <property type="entry name" value="Poly_export_N"/>
</dbReference>
<keyword evidence="13" id="KW-0998">Cell outer membrane</keyword>
<evidence type="ECO:0000256" key="2">
    <source>
        <dbReference type="ARBA" id="ARBA00009450"/>
    </source>
</evidence>
<keyword evidence="11" id="KW-0472">Membrane</keyword>
<keyword evidence="3" id="KW-0813">Transport</keyword>
<evidence type="ECO:0000256" key="6">
    <source>
        <dbReference type="ARBA" id="ARBA00022692"/>
    </source>
</evidence>
<evidence type="ECO:0000256" key="9">
    <source>
        <dbReference type="ARBA" id="ARBA00023065"/>
    </source>
</evidence>
<keyword evidence="4" id="KW-1134">Transmembrane beta strand</keyword>
<reference evidence="18 19" key="1">
    <citation type="submission" date="2023-10" db="EMBL/GenBank/DDBJ databases">
        <title>Noviherbaspirillum sp. CPCC 100848 genome assembly.</title>
        <authorList>
            <person name="Li X.Y."/>
            <person name="Fang X.M."/>
        </authorList>
    </citation>
    <scope>NUCLEOTIDE SEQUENCE [LARGE SCALE GENOMIC DNA]</scope>
    <source>
        <strain evidence="18 19">CPCC 100848</strain>
    </source>
</reference>
<gene>
    <name evidence="18" type="ORF">RY831_31645</name>
</gene>
<keyword evidence="19" id="KW-1185">Reference proteome</keyword>
<evidence type="ECO:0000256" key="15">
    <source>
        <dbReference type="SAM" id="SignalP"/>
    </source>
</evidence>
<dbReference type="EMBL" id="JAWIIV010000067">
    <property type="protein sequence ID" value="MEC4723679.1"/>
    <property type="molecule type" value="Genomic_DNA"/>
</dbReference>
<keyword evidence="10" id="KW-0626">Porin</keyword>
<evidence type="ECO:0000256" key="10">
    <source>
        <dbReference type="ARBA" id="ARBA00023114"/>
    </source>
</evidence>
<feature type="chain" id="PRO_5046201210" evidence="15">
    <location>
        <begin position="29"/>
        <end position="397"/>
    </location>
</feature>
<feature type="domain" description="Polysaccharide export protein N-terminal" evidence="16">
    <location>
        <begin position="95"/>
        <end position="194"/>
    </location>
</feature>
<evidence type="ECO:0000313" key="18">
    <source>
        <dbReference type="EMBL" id="MEC4723679.1"/>
    </source>
</evidence>
<feature type="domain" description="SLBB" evidence="17">
    <location>
        <begin position="200"/>
        <end position="278"/>
    </location>
</feature>
<keyword evidence="9" id="KW-0406">Ion transport</keyword>
<dbReference type="PROSITE" id="PS51257">
    <property type="entry name" value="PROKAR_LIPOPROTEIN"/>
    <property type="match status" value="1"/>
</dbReference>
<keyword evidence="14" id="KW-0449">Lipoprotein</keyword>
<evidence type="ECO:0000256" key="3">
    <source>
        <dbReference type="ARBA" id="ARBA00022448"/>
    </source>
</evidence>
<dbReference type="PANTHER" id="PTHR33619:SF3">
    <property type="entry name" value="POLYSACCHARIDE EXPORT PROTEIN GFCE-RELATED"/>
    <property type="match status" value="1"/>
</dbReference>
<comment type="subcellular location">
    <subcellularLocation>
        <location evidence="1">Cell outer membrane</location>
        <topology evidence="1">Multi-pass membrane protein</topology>
    </subcellularLocation>
</comment>
<sequence>MQFNNKASLKRWSAALLLPWFAAGCASVAPGLHFNKKDSASGYSSSSASNAGTSAGASDELTDAVLKPITPQLVKAERDIREKQVTQDISKLLGKPEPYSIDSGDVLSIVVWDHPELSNAATVATGMQAGTGADASTSATTAPPAGFIVDHEGMIQFPYAGPIKVAGMTQDQARNLLTSKLSKYLKQPRVTLRVQSYRSKRVYVDGEVRSPGLQAINDIPMTLVEALNRAGGVLPTGDQSQVVVNRNGVNYQINLPQLVQRGVNPGSIMLAHGDVVRVRSRDESKVFVSGEVVSPRALPMYNGRLTLNEALGESGGINPLSGDGSQIYVVRKNGTDQVVYQLDGRSPGALAMAEGFELAPKDVVYVAATPLANWHRAISLILPGALSSAVGASRPVK</sequence>
<evidence type="ECO:0000256" key="4">
    <source>
        <dbReference type="ARBA" id="ARBA00022452"/>
    </source>
</evidence>
<name>A0ABU6JJ48_9BURK</name>
<feature type="signal peptide" evidence="15">
    <location>
        <begin position="1"/>
        <end position="28"/>
    </location>
</feature>
<evidence type="ECO:0000259" key="17">
    <source>
        <dbReference type="Pfam" id="PF22461"/>
    </source>
</evidence>
<dbReference type="InterPro" id="IPR049712">
    <property type="entry name" value="Poly_export"/>
</dbReference>
<dbReference type="Pfam" id="PF02563">
    <property type="entry name" value="Poly_export"/>
    <property type="match status" value="1"/>
</dbReference>
<dbReference type="PANTHER" id="PTHR33619">
    <property type="entry name" value="POLYSACCHARIDE EXPORT PROTEIN GFCE-RELATED"/>
    <property type="match status" value="1"/>
</dbReference>
<protein>
    <submittedName>
        <fullName evidence="18">Polysaccharide biosynthesis/export family protein</fullName>
    </submittedName>
</protein>
<organism evidence="18 19">
    <name type="scientific">Noviherbaspirillum album</name>
    <dbReference type="NCBI Taxonomy" id="3080276"/>
    <lineage>
        <taxon>Bacteria</taxon>
        <taxon>Pseudomonadati</taxon>
        <taxon>Pseudomonadota</taxon>
        <taxon>Betaproteobacteria</taxon>
        <taxon>Burkholderiales</taxon>
        <taxon>Oxalobacteraceae</taxon>
        <taxon>Noviherbaspirillum</taxon>
    </lineage>
</organism>
<dbReference type="RefSeq" id="WP_326510283.1">
    <property type="nucleotide sequence ID" value="NZ_JAWIIV010000067.1"/>
</dbReference>
<feature type="domain" description="SLBB" evidence="17">
    <location>
        <begin position="285"/>
        <end position="366"/>
    </location>
</feature>
<keyword evidence="8" id="KW-0625">Polysaccharide transport</keyword>
<evidence type="ECO:0000256" key="5">
    <source>
        <dbReference type="ARBA" id="ARBA00022597"/>
    </source>
</evidence>
<keyword evidence="12" id="KW-0564">Palmitate</keyword>
<comment type="similarity">
    <text evidence="2">Belongs to the BexD/CtrA/VexA family.</text>
</comment>
<keyword evidence="5" id="KW-0762">Sugar transport</keyword>
<dbReference type="Gene3D" id="3.30.1950.10">
    <property type="entry name" value="wza like domain"/>
    <property type="match status" value="1"/>
</dbReference>
<evidence type="ECO:0000256" key="8">
    <source>
        <dbReference type="ARBA" id="ARBA00023047"/>
    </source>
</evidence>
<keyword evidence="7 15" id="KW-0732">Signal</keyword>
<dbReference type="Pfam" id="PF22461">
    <property type="entry name" value="SLBB_2"/>
    <property type="match status" value="2"/>
</dbReference>
<evidence type="ECO:0000256" key="11">
    <source>
        <dbReference type="ARBA" id="ARBA00023136"/>
    </source>
</evidence>
<evidence type="ECO:0000256" key="14">
    <source>
        <dbReference type="ARBA" id="ARBA00023288"/>
    </source>
</evidence>
<evidence type="ECO:0000259" key="16">
    <source>
        <dbReference type="Pfam" id="PF02563"/>
    </source>
</evidence>
<accession>A0ABU6JJ48</accession>
<dbReference type="Proteomes" id="UP001352263">
    <property type="component" value="Unassembled WGS sequence"/>
</dbReference>
<evidence type="ECO:0000313" key="19">
    <source>
        <dbReference type="Proteomes" id="UP001352263"/>
    </source>
</evidence>
<dbReference type="InterPro" id="IPR054765">
    <property type="entry name" value="SLBB_dom"/>
</dbReference>
<comment type="caution">
    <text evidence="18">The sequence shown here is derived from an EMBL/GenBank/DDBJ whole genome shotgun (WGS) entry which is preliminary data.</text>
</comment>
<evidence type="ECO:0000256" key="7">
    <source>
        <dbReference type="ARBA" id="ARBA00022729"/>
    </source>
</evidence>
<proteinExistence type="inferred from homology"/>
<evidence type="ECO:0000256" key="1">
    <source>
        <dbReference type="ARBA" id="ARBA00004571"/>
    </source>
</evidence>
<keyword evidence="6" id="KW-0812">Transmembrane</keyword>